<proteinExistence type="predicted"/>
<name>Q2LYE7_SYNAS</name>
<protein>
    <submittedName>
        <fullName evidence="1">Hypothetical cytosolic protein</fullName>
    </submittedName>
</protein>
<sequence>MRRDGRMTVDEQLREMVKACGLPVRGSYRNAEVCMILGFSRATFCRLIDAWQPDDNGNPVVPYSLKSYMLRQERRVSWDELAAFLERNDTWERRYGMQDERQLSLL</sequence>
<keyword evidence="2" id="KW-1185">Reference proteome</keyword>
<dbReference type="Proteomes" id="UP000001933">
    <property type="component" value="Chromosome"/>
</dbReference>
<evidence type="ECO:0000313" key="1">
    <source>
        <dbReference type="EMBL" id="ABC76406.1"/>
    </source>
</evidence>
<dbReference type="AlphaFoldDB" id="Q2LYE7"/>
<organism evidence="1 2">
    <name type="scientific">Syntrophus aciditrophicus (strain SB)</name>
    <dbReference type="NCBI Taxonomy" id="56780"/>
    <lineage>
        <taxon>Bacteria</taxon>
        <taxon>Pseudomonadati</taxon>
        <taxon>Thermodesulfobacteriota</taxon>
        <taxon>Syntrophia</taxon>
        <taxon>Syntrophales</taxon>
        <taxon>Syntrophaceae</taxon>
        <taxon>Syntrophus</taxon>
    </lineage>
</organism>
<gene>
    <name evidence="1" type="ORF">SYN_03039</name>
</gene>
<dbReference type="KEGG" id="sat:SYN_03039"/>
<evidence type="ECO:0000313" key="2">
    <source>
        <dbReference type="Proteomes" id="UP000001933"/>
    </source>
</evidence>
<dbReference type="EMBL" id="CP000252">
    <property type="protein sequence ID" value="ABC76406.1"/>
    <property type="molecule type" value="Genomic_DNA"/>
</dbReference>
<accession>Q2LYE7</accession>
<reference evidence="1 2" key="1">
    <citation type="journal article" date="2007" name="Proc. Natl. Acad. Sci. U.S.A.">
        <title>The genome of Syntrophus aciditrophicus: life at the thermodynamic limit of microbial growth.</title>
        <authorList>
            <person name="McInerney M.J."/>
            <person name="Rohlin L."/>
            <person name="Mouttaki H."/>
            <person name="Kim U."/>
            <person name="Krupp R.S."/>
            <person name="Rios-Hernandez L."/>
            <person name="Sieber J."/>
            <person name="Struchtemeyer C.G."/>
            <person name="Bhattacharyya A."/>
            <person name="Campbell J.W."/>
            <person name="Gunsalus R.P."/>
        </authorList>
    </citation>
    <scope>NUCLEOTIDE SEQUENCE [LARGE SCALE GENOMIC DNA]</scope>
    <source>
        <strain evidence="1 2">SB</strain>
    </source>
</reference>
<dbReference type="eggNOG" id="ENOG502ZWUB">
    <property type="taxonomic scope" value="Bacteria"/>
</dbReference>
<dbReference type="InParanoid" id="Q2LYE7"/>
<dbReference type="HOGENOM" id="CLU_2273351_0_0_7"/>